<protein>
    <submittedName>
        <fullName evidence="3">Protein rep</fullName>
    </submittedName>
</protein>
<name>A0ABV4ALF9_9GAMM</name>
<keyword evidence="2" id="KW-0235">DNA replication</keyword>
<evidence type="ECO:0000313" key="3">
    <source>
        <dbReference type="EMBL" id="MEY2181232.1"/>
    </source>
</evidence>
<proteinExistence type="inferred from homology"/>
<gene>
    <name evidence="3" type="ORF">AB7878_02285</name>
</gene>
<reference evidence="3 4" key="1">
    <citation type="submission" date="2024-07" db="EMBL/GenBank/DDBJ databases">
        <title>Molecular mechanisms and environmental adaptations of flagellar loss and biofilm growth of Rhodanobacter under environmental stress.</title>
        <authorList>
            <person name="Chen M."/>
        </authorList>
    </citation>
    <scope>NUCLEOTIDE SEQUENCE [LARGE SCALE GENOMIC DNA]</scope>
    <source>
        <strain evidence="3 4">RS22</strain>
    </source>
</reference>
<accession>A0ABV4ALF9</accession>
<evidence type="ECO:0000313" key="4">
    <source>
        <dbReference type="Proteomes" id="UP001562159"/>
    </source>
</evidence>
<organism evidence="3 4">
    <name type="scientific">Rhodanobacter humi</name>
    <dbReference type="NCBI Taxonomy" id="1888173"/>
    <lineage>
        <taxon>Bacteria</taxon>
        <taxon>Pseudomonadati</taxon>
        <taxon>Pseudomonadota</taxon>
        <taxon>Gammaproteobacteria</taxon>
        <taxon>Lysobacterales</taxon>
        <taxon>Rhodanobacteraceae</taxon>
        <taxon>Rhodanobacter</taxon>
    </lineage>
</organism>
<dbReference type="Pfam" id="PF01446">
    <property type="entry name" value="Rep_1"/>
    <property type="match status" value="1"/>
</dbReference>
<keyword evidence="4" id="KW-1185">Reference proteome</keyword>
<sequence>MDIEQEKAQLKEAVTEIEAQEPATRWLFVTIGADNCAHDELTHRFGQMERAWDKLDLEAFDVRGWLKVTEVSTSYATPAKPLHPHYHALMAVRPHYFQWGAWNNGFKWATEFKKCLDVEMWTDGDASEVRSMEHVIDYLFKPNGYPYPKETTAGGNIKALLEE</sequence>
<evidence type="ECO:0000256" key="1">
    <source>
        <dbReference type="ARBA" id="ARBA00008909"/>
    </source>
</evidence>
<dbReference type="EMBL" id="JBGBPY010000001">
    <property type="protein sequence ID" value="MEY2181232.1"/>
    <property type="molecule type" value="Genomic_DNA"/>
</dbReference>
<dbReference type="Proteomes" id="UP001562159">
    <property type="component" value="Unassembled WGS sequence"/>
</dbReference>
<comment type="similarity">
    <text evidence="1">Belongs to the Gram-positive plasmids replication protein type 1 family.</text>
</comment>
<comment type="caution">
    <text evidence="3">The sequence shown here is derived from an EMBL/GenBank/DDBJ whole genome shotgun (WGS) entry which is preliminary data.</text>
</comment>
<evidence type="ECO:0000256" key="2">
    <source>
        <dbReference type="ARBA" id="ARBA00022705"/>
    </source>
</evidence>
<dbReference type="InterPro" id="IPR000989">
    <property type="entry name" value="Rep"/>
</dbReference>